<gene>
    <name evidence="12" type="primary">sucB</name>
    <name evidence="12" type="ORF">D9V61_01540</name>
</gene>
<keyword evidence="8 12" id="KW-0012">Acyltransferase</keyword>
<dbReference type="Pfam" id="PF00198">
    <property type="entry name" value="2-oxoacid_dh"/>
    <property type="match status" value="1"/>
</dbReference>
<dbReference type="InterPro" id="IPR006255">
    <property type="entry name" value="SucB"/>
</dbReference>
<dbReference type="PANTHER" id="PTHR43416">
    <property type="entry name" value="DIHYDROLIPOYLLYSINE-RESIDUE SUCCINYLTRANSFERASE COMPONENT OF 2-OXOGLUTARATE DEHYDROGENASE COMPLEX, MITOCHONDRIAL-RELATED"/>
    <property type="match status" value="1"/>
</dbReference>
<comment type="cofactor">
    <cofactor evidence="1">
        <name>(R)-lipoate</name>
        <dbReference type="ChEBI" id="CHEBI:83088"/>
    </cofactor>
</comment>
<dbReference type="EMBL" id="CP034891">
    <property type="protein sequence ID" value="QCI17699.1"/>
    <property type="molecule type" value="Genomic_DNA"/>
</dbReference>
<keyword evidence="5" id="KW-0816">Tricarboxylic acid cycle</keyword>
<dbReference type="InterPro" id="IPR001078">
    <property type="entry name" value="2-oxoacid_DH_actylTfrase"/>
</dbReference>
<dbReference type="NCBIfam" id="NF004309">
    <property type="entry name" value="PRK05704.1"/>
    <property type="match status" value="1"/>
</dbReference>
<dbReference type="InterPro" id="IPR011053">
    <property type="entry name" value="Single_hybrid_motif"/>
</dbReference>
<evidence type="ECO:0000313" key="12">
    <source>
        <dbReference type="EMBL" id="QCI17699.1"/>
    </source>
</evidence>
<evidence type="ECO:0000256" key="4">
    <source>
        <dbReference type="ARBA" id="ARBA00007317"/>
    </source>
</evidence>
<dbReference type="EC" id="2.3.1.61" evidence="10"/>
<proteinExistence type="inferred from homology"/>
<dbReference type="AlphaFoldDB" id="A0A4D6XQ27"/>
<dbReference type="InterPro" id="IPR000089">
    <property type="entry name" value="Biotin_lipoyl"/>
</dbReference>
<evidence type="ECO:0000256" key="10">
    <source>
        <dbReference type="NCBIfam" id="TIGR01347"/>
    </source>
</evidence>
<dbReference type="InterPro" id="IPR023213">
    <property type="entry name" value="CAT-like_dom_sf"/>
</dbReference>
<evidence type="ECO:0000259" key="11">
    <source>
        <dbReference type="PROSITE" id="PS50968"/>
    </source>
</evidence>
<evidence type="ECO:0000313" key="13">
    <source>
        <dbReference type="Proteomes" id="UP000298660"/>
    </source>
</evidence>
<keyword evidence="7" id="KW-0450">Lipoyl</keyword>
<dbReference type="GO" id="GO:0005829">
    <property type="term" value="C:cytosol"/>
    <property type="evidence" value="ECO:0007669"/>
    <property type="project" value="TreeGrafter"/>
</dbReference>
<dbReference type="RefSeq" id="WP_158339488.1">
    <property type="nucleotide sequence ID" value="NZ_CP034891.1"/>
</dbReference>
<organism evidence="12 13">
    <name type="scientific">Buchnera aphidicola</name>
    <name type="common">Acyrthosiphon lactucae</name>
    <dbReference type="NCBI Taxonomy" id="1241832"/>
    <lineage>
        <taxon>Bacteria</taxon>
        <taxon>Pseudomonadati</taxon>
        <taxon>Pseudomonadota</taxon>
        <taxon>Gammaproteobacteria</taxon>
        <taxon>Enterobacterales</taxon>
        <taxon>Erwiniaceae</taxon>
        <taxon>Buchnera</taxon>
    </lineage>
</organism>
<comment type="function">
    <text evidence="2">E2 component of the 2-oxoglutarate dehydrogenase (OGDH) complex which catalyzes the second step in the conversion of 2-oxoglutarate to succinyl-CoA and CO(2).</text>
</comment>
<dbReference type="UniPathway" id="UPA00868">
    <property type="reaction ID" value="UER00840"/>
</dbReference>
<reference evidence="12 13" key="1">
    <citation type="submission" date="2018-12" db="EMBL/GenBank/DDBJ databases">
        <authorList>
            <person name="Chong R.A."/>
        </authorList>
    </citation>
    <scope>NUCLEOTIDE SEQUENCE [LARGE SCALE GENOMIC DNA]</scope>
    <source>
        <strain evidence="12 13">Ala</strain>
    </source>
</reference>
<keyword evidence="6 12" id="KW-0808">Transferase</keyword>
<dbReference type="PROSITE" id="PS50968">
    <property type="entry name" value="BIOTINYL_LIPOYL"/>
    <property type="match status" value="1"/>
</dbReference>
<dbReference type="NCBIfam" id="TIGR01347">
    <property type="entry name" value="sucB"/>
    <property type="match status" value="1"/>
</dbReference>
<dbReference type="Gene3D" id="3.30.559.10">
    <property type="entry name" value="Chloramphenicol acetyltransferase-like domain"/>
    <property type="match status" value="1"/>
</dbReference>
<protein>
    <recommendedName>
        <fullName evidence="10">Dihydrolipoyllysine-residue succinyltransferase</fullName>
        <ecNumber evidence="10">2.3.1.61</ecNumber>
    </recommendedName>
</protein>
<evidence type="ECO:0000256" key="2">
    <source>
        <dbReference type="ARBA" id="ARBA00004052"/>
    </source>
</evidence>
<comment type="pathway">
    <text evidence="3">Amino-acid degradation; L-lysine degradation via saccharopine pathway; glutaryl-CoA from L-lysine: step 6/6.</text>
</comment>
<evidence type="ECO:0000256" key="1">
    <source>
        <dbReference type="ARBA" id="ARBA00001938"/>
    </source>
</evidence>
<evidence type="ECO:0000256" key="5">
    <source>
        <dbReference type="ARBA" id="ARBA00022532"/>
    </source>
</evidence>
<comment type="similarity">
    <text evidence="4">Belongs to the 2-oxoacid dehydrogenase family.</text>
</comment>
<dbReference type="Pfam" id="PF00364">
    <property type="entry name" value="Biotin_lipoyl"/>
    <property type="match status" value="1"/>
</dbReference>
<dbReference type="GO" id="GO:0006099">
    <property type="term" value="P:tricarboxylic acid cycle"/>
    <property type="evidence" value="ECO:0007669"/>
    <property type="project" value="UniProtKB-UniRule"/>
</dbReference>
<dbReference type="Gene3D" id="2.40.50.100">
    <property type="match status" value="1"/>
</dbReference>
<evidence type="ECO:0000256" key="7">
    <source>
        <dbReference type="ARBA" id="ARBA00022823"/>
    </source>
</evidence>
<evidence type="ECO:0000256" key="3">
    <source>
        <dbReference type="ARBA" id="ARBA00005145"/>
    </source>
</evidence>
<reference evidence="12 13" key="2">
    <citation type="submission" date="2019-05" db="EMBL/GenBank/DDBJ databases">
        <title>Genome evolution of the obligate endosymbiont Buchnera aphidicola.</title>
        <authorList>
            <person name="Moran N.A."/>
        </authorList>
    </citation>
    <scope>NUCLEOTIDE SEQUENCE [LARGE SCALE GENOMIC DNA]</scope>
    <source>
        <strain evidence="12 13">Ala</strain>
    </source>
</reference>
<evidence type="ECO:0000256" key="8">
    <source>
        <dbReference type="ARBA" id="ARBA00023315"/>
    </source>
</evidence>
<dbReference type="InterPro" id="IPR050537">
    <property type="entry name" value="2-oxoacid_dehydrogenase"/>
</dbReference>
<dbReference type="SUPFAM" id="SSF52777">
    <property type="entry name" value="CoA-dependent acyltransferases"/>
    <property type="match status" value="1"/>
</dbReference>
<dbReference type="CDD" id="cd06849">
    <property type="entry name" value="lipoyl_domain"/>
    <property type="match status" value="1"/>
</dbReference>
<dbReference type="Proteomes" id="UP000298660">
    <property type="component" value="Chromosome"/>
</dbReference>
<evidence type="ECO:0000256" key="6">
    <source>
        <dbReference type="ARBA" id="ARBA00022679"/>
    </source>
</evidence>
<sequence length="415" mass="47509">MKKINLLVPDLPESISDATVVKWHKKIGDKVNCDDNIVDIETDKVMLEVSSPCDGILRLIIEEEGKIVKSQQILGEIDKLDMIQNDLSSNNIKEKEKKVSNTKKHSITQEKKIEYSLQNNIEYLTPSVRRLININQNSLKKIIEKNNKVNLENIIKTEEKKINKSILSQSSVDISEKHEKENEKFEKRVKMTRLRQRIAERLLESKNNTAMLTTFNEVNMKPIMLLREKYGEDFKKKHGVKIGFMSFFVKAVVQGLKNFPEINAYIDKTDIVFYNNFDISIAISTPRGLITPVLKNTDKMTMSQIEKKIKEFSIKGFQNKINIKELIGGNFTITNGGVFGSLMSTPIINPPQTAILGMHMIQERPVALNGKVEILPMMYIALSYDHRLIDGKESVGFLVNIKNILEDFTRILIDI</sequence>
<evidence type="ECO:0000256" key="9">
    <source>
        <dbReference type="ARBA" id="ARBA00052761"/>
    </source>
</evidence>
<comment type="catalytic activity">
    <reaction evidence="9">
        <text>N(6)-[(R)-dihydrolipoyl]-L-lysyl-[protein] + succinyl-CoA = N(6)-[(R)-S(8)-succinyldihydrolipoyl]-L-lysyl-[protein] + CoA</text>
        <dbReference type="Rhea" id="RHEA:15213"/>
        <dbReference type="Rhea" id="RHEA-COMP:10475"/>
        <dbReference type="Rhea" id="RHEA-COMP:20092"/>
        <dbReference type="ChEBI" id="CHEBI:57287"/>
        <dbReference type="ChEBI" id="CHEBI:57292"/>
        <dbReference type="ChEBI" id="CHEBI:83100"/>
        <dbReference type="ChEBI" id="CHEBI:83120"/>
        <dbReference type="EC" id="2.3.1.61"/>
    </reaction>
</comment>
<dbReference type="SUPFAM" id="SSF51230">
    <property type="entry name" value="Single hybrid motif"/>
    <property type="match status" value="1"/>
</dbReference>
<dbReference type="GO" id="GO:0045252">
    <property type="term" value="C:oxoglutarate dehydrogenase complex"/>
    <property type="evidence" value="ECO:0007669"/>
    <property type="project" value="UniProtKB-UniRule"/>
</dbReference>
<dbReference type="OrthoDB" id="9805770at2"/>
<dbReference type="PANTHER" id="PTHR43416:SF5">
    <property type="entry name" value="DIHYDROLIPOYLLYSINE-RESIDUE SUCCINYLTRANSFERASE COMPONENT OF 2-OXOGLUTARATE DEHYDROGENASE COMPLEX, MITOCHONDRIAL"/>
    <property type="match status" value="1"/>
</dbReference>
<name>A0A4D6XQ27_9GAMM</name>
<dbReference type="GO" id="GO:0033512">
    <property type="term" value="P:L-lysine catabolic process to acetyl-CoA via saccharopine"/>
    <property type="evidence" value="ECO:0007669"/>
    <property type="project" value="UniProtKB-UniPathway"/>
</dbReference>
<feature type="domain" description="Lipoyl-binding" evidence="11">
    <location>
        <begin position="3"/>
        <end position="78"/>
    </location>
</feature>
<accession>A0A4D6XQ27</accession>
<dbReference type="GO" id="GO:0004149">
    <property type="term" value="F:dihydrolipoyllysine-residue succinyltransferase activity"/>
    <property type="evidence" value="ECO:0007669"/>
    <property type="project" value="UniProtKB-UniRule"/>
</dbReference>